<dbReference type="Gene3D" id="1.20.1250.10">
    <property type="match status" value="1"/>
</dbReference>
<evidence type="ECO:0000256" key="2">
    <source>
        <dbReference type="ARBA" id="ARBA00022514"/>
    </source>
</evidence>
<dbReference type="Pfam" id="PF00143">
    <property type="entry name" value="Interferon"/>
    <property type="match status" value="1"/>
</dbReference>
<sequence length="213" mass="25255">MIRKCVWPVCLMGLFITGTLSLGCDLLHIHLRRITWQNVELLTNMSKSLPLECLRENKAFELPREVLAYSQPLLHRDIKGTFYEMYMLAFSIFTQSTFQSTGEEKHLGQIQTGLDRQLQYLEQCLKEEKGNEDKEEMEEDERRHPGARTPQPSNLELRRYFHRISSFLQDKQYSHCAWKIVQVEIRRCFYYFQTLIELLRRKTAGLFFKPALG</sequence>
<accession>G1PDS6</accession>
<dbReference type="PROSITE" id="PS00252">
    <property type="entry name" value="INTERFERON_A_B_D"/>
    <property type="match status" value="1"/>
</dbReference>
<protein>
    <submittedName>
        <fullName evidence="8">Interferon kappa</fullName>
    </submittedName>
</protein>
<evidence type="ECO:0000313" key="9">
    <source>
        <dbReference type="Proteomes" id="UP000001074"/>
    </source>
</evidence>
<reference evidence="8" key="3">
    <citation type="submission" date="2025-09" db="UniProtKB">
        <authorList>
            <consortium name="Ensembl"/>
        </authorList>
    </citation>
    <scope>IDENTIFICATION</scope>
</reference>
<dbReference type="Proteomes" id="UP000001074">
    <property type="component" value="Unassembled WGS sequence"/>
</dbReference>
<evidence type="ECO:0000256" key="4">
    <source>
        <dbReference type="ARBA" id="ARBA00023118"/>
    </source>
</evidence>
<name>G1PDS6_MYOLU</name>
<organism evidence="8 9">
    <name type="scientific">Myotis lucifugus</name>
    <name type="common">Little brown bat</name>
    <dbReference type="NCBI Taxonomy" id="59463"/>
    <lineage>
        <taxon>Eukaryota</taxon>
        <taxon>Metazoa</taxon>
        <taxon>Chordata</taxon>
        <taxon>Craniata</taxon>
        <taxon>Vertebrata</taxon>
        <taxon>Euteleostomi</taxon>
        <taxon>Mammalia</taxon>
        <taxon>Eutheria</taxon>
        <taxon>Laurasiatheria</taxon>
        <taxon>Chiroptera</taxon>
        <taxon>Yangochiroptera</taxon>
        <taxon>Vespertilionidae</taxon>
        <taxon>Myotis</taxon>
    </lineage>
</organism>
<dbReference type="InterPro" id="IPR009079">
    <property type="entry name" value="4_helix_cytokine-like_core"/>
</dbReference>
<dbReference type="GO" id="GO:0005125">
    <property type="term" value="F:cytokine activity"/>
    <property type="evidence" value="ECO:0007669"/>
    <property type="project" value="UniProtKB-KW"/>
</dbReference>
<dbReference type="InterPro" id="IPR000471">
    <property type="entry name" value="Interferon_alpha/beta/delta"/>
</dbReference>
<evidence type="ECO:0000256" key="3">
    <source>
        <dbReference type="ARBA" id="ARBA00022525"/>
    </source>
</evidence>
<keyword evidence="2 6" id="KW-0202">Cytokine</keyword>
<reference evidence="8 9" key="1">
    <citation type="journal article" date="2011" name="Nature">
        <title>A high-resolution map of human evolutionary constraint using 29 mammals.</title>
        <authorList>
            <person name="Lindblad-Toh K."/>
            <person name="Garber M."/>
            <person name="Zuk O."/>
            <person name="Lin M.F."/>
            <person name="Parker B.J."/>
            <person name="Washietl S."/>
            <person name="Kheradpour P."/>
            <person name="Ernst J."/>
            <person name="Jordan G."/>
            <person name="Mauceli E."/>
            <person name="Ward L.D."/>
            <person name="Lowe C.B."/>
            <person name="Holloway A.K."/>
            <person name="Clamp M."/>
            <person name="Gnerre S."/>
            <person name="Alfoldi J."/>
            <person name="Beal K."/>
            <person name="Chang J."/>
            <person name="Clawson H."/>
            <person name="Cuff J."/>
            <person name="Di Palma F."/>
            <person name="Fitzgerald S."/>
            <person name="Flicek P."/>
            <person name="Guttman M."/>
            <person name="Hubisz M.J."/>
            <person name="Jaffe D.B."/>
            <person name="Jungreis I."/>
            <person name="Kent W.J."/>
            <person name="Kostka D."/>
            <person name="Lara M."/>
            <person name="Martins A.L."/>
            <person name="Massingham T."/>
            <person name="Moltke I."/>
            <person name="Raney B.J."/>
            <person name="Rasmussen M.D."/>
            <person name="Robinson J."/>
            <person name="Stark A."/>
            <person name="Vilella A.J."/>
            <person name="Wen J."/>
            <person name="Xie X."/>
            <person name="Zody M.C."/>
            <person name="Baldwin J."/>
            <person name="Bloom T."/>
            <person name="Chin C.W."/>
            <person name="Heiman D."/>
            <person name="Nicol R."/>
            <person name="Nusbaum C."/>
            <person name="Young S."/>
            <person name="Wilkinson J."/>
            <person name="Worley K.C."/>
            <person name="Kovar C.L."/>
            <person name="Muzny D.M."/>
            <person name="Gibbs R.A."/>
            <person name="Cree A."/>
            <person name="Dihn H.H."/>
            <person name="Fowler G."/>
            <person name="Jhangiani S."/>
            <person name="Joshi V."/>
            <person name="Lee S."/>
            <person name="Lewis L.R."/>
            <person name="Nazareth L.V."/>
            <person name="Okwuonu G."/>
            <person name="Santibanez J."/>
            <person name="Warren W.C."/>
            <person name="Mardis E.R."/>
            <person name="Weinstock G.M."/>
            <person name="Wilson R.K."/>
            <person name="Delehaunty K."/>
            <person name="Dooling D."/>
            <person name="Fronik C."/>
            <person name="Fulton L."/>
            <person name="Fulton B."/>
            <person name="Graves T."/>
            <person name="Minx P."/>
            <person name="Sodergren E."/>
            <person name="Birney E."/>
            <person name="Margulies E.H."/>
            <person name="Herrero J."/>
            <person name="Green E.D."/>
            <person name="Haussler D."/>
            <person name="Siepel A."/>
            <person name="Goldman N."/>
            <person name="Pollard K.S."/>
            <person name="Pedersen J.S."/>
            <person name="Lander E.S."/>
            <person name="Kellis M."/>
        </authorList>
    </citation>
    <scope>NUCLEOTIDE SEQUENCE [LARGE SCALE GENOMIC DNA]</scope>
</reference>
<feature type="region of interest" description="Disordered" evidence="7">
    <location>
        <begin position="129"/>
        <end position="152"/>
    </location>
</feature>
<reference evidence="8" key="2">
    <citation type="submission" date="2025-08" db="UniProtKB">
        <authorList>
            <consortium name="Ensembl"/>
        </authorList>
    </citation>
    <scope>IDENTIFICATION</scope>
</reference>
<dbReference type="SUPFAM" id="SSF47266">
    <property type="entry name" value="4-helical cytokines"/>
    <property type="match status" value="1"/>
</dbReference>
<dbReference type="PANTHER" id="PTHR11691">
    <property type="entry name" value="TYPE I INTERFERON"/>
    <property type="match status" value="1"/>
</dbReference>
<comment type="similarity">
    <text evidence="6">Belongs to the alpha/beta interferon family.</text>
</comment>
<dbReference type="SMART" id="SM00076">
    <property type="entry name" value="IFabd"/>
    <property type="match status" value="1"/>
</dbReference>
<dbReference type="eggNOG" id="ENOG502SQGR">
    <property type="taxonomic scope" value="Eukaryota"/>
</dbReference>
<comment type="subcellular location">
    <subcellularLocation>
        <location evidence="1">Secreted</location>
    </subcellularLocation>
</comment>
<dbReference type="GO" id="GO:0019221">
    <property type="term" value="P:cytokine-mediated signaling pathway"/>
    <property type="evidence" value="ECO:0007669"/>
    <property type="project" value="Ensembl"/>
</dbReference>
<dbReference type="FunFam" id="1.20.1250.10:FF:000044">
    <property type="entry name" value="Interferon kappa"/>
    <property type="match status" value="1"/>
</dbReference>
<gene>
    <name evidence="8" type="primary">IFNK</name>
</gene>
<dbReference type="OMA" id="CSWEISR"/>
<evidence type="ECO:0000256" key="6">
    <source>
        <dbReference type="RuleBase" id="RU000436"/>
    </source>
</evidence>
<proteinExistence type="inferred from homology"/>
<dbReference type="STRING" id="59463.ENSMLUP00000008636"/>
<keyword evidence="5" id="KW-1015">Disulfide bond</keyword>
<dbReference type="FunCoup" id="G1PDS6">
    <property type="interactions" value="99"/>
</dbReference>
<keyword evidence="3" id="KW-0964">Secreted</keyword>
<dbReference type="GO" id="GO:0006355">
    <property type="term" value="P:regulation of DNA-templated transcription"/>
    <property type="evidence" value="ECO:0007669"/>
    <property type="project" value="Ensembl"/>
</dbReference>
<dbReference type="PROSITE" id="PS51257">
    <property type="entry name" value="PROKAR_LIPOPROTEIN"/>
    <property type="match status" value="1"/>
</dbReference>
<evidence type="ECO:0000256" key="7">
    <source>
        <dbReference type="SAM" id="MobiDB-lite"/>
    </source>
</evidence>
<dbReference type="GO" id="GO:0051607">
    <property type="term" value="P:defense response to virus"/>
    <property type="evidence" value="ECO:0007669"/>
    <property type="project" value="UniProtKB-KW"/>
</dbReference>
<dbReference type="GO" id="GO:0005132">
    <property type="term" value="F:type I interferon receptor binding"/>
    <property type="evidence" value="ECO:0007669"/>
    <property type="project" value="Ensembl"/>
</dbReference>
<dbReference type="AlphaFoldDB" id="G1PDS6"/>
<evidence type="ECO:0000256" key="5">
    <source>
        <dbReference type="ARBA" id="ARBA00023157"/>
    </source>
</evidence>
<evidence type="ECO:0000313" key="8">
    <source>
        <dbReference type="Ensembl" id="ENSMLUP00000008636.2"/>
    </source>
</evidence>
<dbReference type="EMBL" id="AAPE02042271">
    <property type="status" value="NOT_ANNOTATED_CDS"/>
    <property type="molecule type" value="Genomic_DNA"/>
</dbReference>
<dbReference type="Ensembl" id="ENSMLUT00000009476.2">
    <property type="protein sequence ID" value="ENSMLUP00000008636.2"/>
    <property type="gene ID" value="ENSMLUG00000009485.2"/>
</dbReference>
<evidence type="ECO:0000256" key="1">
    <source>
        <dbReference type="ARBA" id="ARBA00004613"/>
    </source>
</evidence>
<keyword evidence="4 6" id="KW-0051">Antiviral defense</keyword>
<dbReference type="InParanoid" id="G1PDS6"/>
<dbReference type="HOGENOM" id="CLU_109427_1_0_1"/>
<dbReference type="GO" id="GO:0005615">
    <property type="term" value="C:extracellular space"/>
    <property type="evidence" value="ECO:0007669"/>
    <property type="project" value="UniProtKB-KW"/>
</dbReference>
<dbReference type="GeneTree" id="ENSGT01000000214430"/>
<dbReference type="PANTHER" id="PTHR11691:SF6">
    <property type="entry name" value="INTERFERON KAPPA"/>
    <property type="match status" value="1"/>
</dbReference>
<keyword evidence="9" id="KW-1185">Reference proteome</keyword>